<feature type="compositionally biased region" description="Low complexity" evidence="2">
    <location>
        <begin position="34"/>
        <end position="52"/>
    </location>
</feature>
<dbReference type="InterPro" id="IPR001138">
    <property type="entry name" value="Zn2Cys6_DnaBD"/>
</dbReference>
<keyword evidence="1" id="KW-0539">Nucleus</keyword>
<gene>
    <name evidence="4" type="ORF">EJ05DRAFT_536776</name>
</gene>
<accession>A0A6A6W9B5</accession>
<feature type="compositionally biased region" description="Polar residues" evidence="2">
    <location>
        <begin position="53"/>
        <end position="70"/>
    </location>
</feature>
<keyword evidence="5" id="KW-1185">Reference proteome</keyword>
<proteinExistence type="predicted"/>
<dbReference type="OrthoDB" id="416217at2759"/>
<dbReference type="RefSeq" id="XP_033601919.1">
    <property type="nucleotide sequence ID" value="XM_033749337.1"/>
</dbReference>
<name>A0A6A6W9B5_9PEZI</name>
<organism evidence="4 5">
    <name type="scientific">Pseudovirgaria hyperparasitica</name>
    <dbReference type="NCBI Taxonomy" id="470096"/>
    <lineage>
        <taxon>Eukaryota</taxon>
        <taxon>Fungi</taxon>
        <taxon>Dikarya</taxon>
        <taxon>Ascomycota</taxon>
        <taxon>Pezizomycotina</taxon>
        <taxon>Dothideomycetes</taxon>
        <taxon>Dothideomycetes incertae sedis</taxon>
        <taxon>Acrospermales</taxon>
        <taxon>Acrospermaceae</taxon>
        <taxon>Pseudovirgaria</taxon>
    </lineage>
</organism>
<dbReference type="InterPro" id="IPR053157">
    <property type="entry name" value="Sterol_Uptake_Regulator"/>
</dbReference>
<evidence type="ECO:0000256" key="2">
    <source>
        <dbReference type="SAM" id="MobiDB-lite"/>
    </source>
</evidence>
<dbReference type="GeneID" id="54490391"/>
<dbReference type="Pfam" id="PF00172">
    <property type="entry name" value="Zn_clus"/>
    <property type="match status" value="1"/>
</dbReference>
<evidence type="ECO:0000256" key="1">
    <source>
        <dbReference type="ARBA" id="ARBA00023242"/>
    </source>
</evidence>
<dbReference type="Pfam" id="PF11951">
    <property type="entry name" value="Fungal_trans_2"/>
    <property type="match status" value="1"/>
</dbReference>
<dbReference type="InterPro" id="IPR021858">
    <property type="entry name" value="Fun_TF"/>
</dbReference>
<evidence type="ECO:0000259" key="3">
    <source>
        <dbReference type="PROSITE" id="PS50048"/>
    </source>
</evidence>
<dbReference type="PROSITE" id="PS00463">
    <property type="entry name" value="ZN2_CY6_FUNGAL_1"/>
    <property type="match status" value="1"/>
</dbReference>
<sequence>MSEMITDQHSTIDPTLLGIDFSNSQILSAEERSPSTLGESSSSSPLSVSESTLQTSEEPCSRPRTTNQLKKSTDLSRRKPIPRKGHTKSRRGCFNCKRRKIKCQENLPVCHHCSKAGLICEYPKTPVYLQQISKNTEKSVEDVSEKQARTALTLARDSIIGSCRPIINMTGTPGTFDLQDMRFFHHFLQHGYPHLPIGADEVWVTTLPAIAHQYAYLTHAIMALSASHLQALTHEDLASAALAHRLHAISSLNASLTTPAATRAEADARMATVMALTMQAVHLDDNYAEYLTLSRGCFIFGADALLDDDHSAFAGFRNDRQAKIMAERFAGATRSPCNPALLDEAIEAVNRVGELCTEEYERGYVELMLETLRAAYSDAAKAYTSFTKLFTYPSLIPQTSFTHLLSAHNPTGSLLLATHLGVQHTLIPVLLYEFRSHAPPRTHAPSRMNSWIRIIADRLGFAYEKYWAWSVRVVERPWTSLFAKGALEDFVAGWKSAKLVKGVRVREEDVSVKRGAGDILGVLDEARVREGFAELVK</sequence>
<feature type="compositionally biased region" description="Basic residues" evidence="2">
    <location>
        <begin position="78"/>
        <end position="90"/>
    </location>
</feature>
<evidence type="ECO:0000313" key="4">
    <source>
        <dbReference type="EMBL" id="KAF2759468.1"/>
    </source>
</evidence>
<dbReference type="InterPro" id="IPR036864">
    <property type="entry name" value="Zn2-C6_fun-type_DNA-bd_sf"/>
</dbReference>
<reference evidence="4" key="1">
    <citation type="journal article" date="2020" name="Stud. Mycol.">
        <title>101 Dothideomycetes genomes: a test case for predicting lifestyles and emergence of pathogens.</title>
        <authorList>
            <person name="Haridas S."/>
            <person name="Albert R."/>
            <person name="Binder M."/>
            <person name="Bloem J."/>
            <person name="Labutti K."/>
            <person name="Salamov A."/>
            <person name="Andreopoulos B."/>
            <person name="Baker S."/>
            <person name="Barry K."/>
            <person name="Bills G."/>
            <person name="Bluhm B."/>
            <person name="Cannon C."/>
            <person name="Castanera R."/>
            <person name="Culley D."/>
            <person name="Daum C."/>
            <person name="Ezra D."/>
            <person name="Gonzalez J."/>
            <person name="Henrissat B."/>
            <person name="Kuo A."/>
            <person name="Liang C."/>
            <person name="Lipzen A."/>
            <person name="Lutzoni F."/>
            <person name="Magnuson J."/>
            <person name="Mondo S."/>
            <person name="Nolan M."/>
            <person name="Ohm R."/>
            <person name="Pangilinan J."/>
            <person name="Park H.-J."/>
            <person name="Ramirez L."/>
            <person name="Alfaro M."/>
            <person name="Sun H."/>
            <person name="Tritt A."/>
            <person name="Yoshinaga Y."/>
            <person name="Zwiers L.-H."/>
            <person name="Turgeon B."/>
            <person name="Goodwin S."/>
            <person name="Spatafora J."/>
            <person name="Crous P."/>
            <person name="Grigoriev I."/>
        </authorList>
    </citation>
    <scope>NUCLEOTIDE SEQUENCE</scope>
    <source>
        <strain evidence="4">CBS 121739</strain>
    </source>
</reference>
<dbReference type="EMBL" id="ML996569">
    <property type="protein sequence ID" value="KAF2759468.1"/>
    <property type="molecule type" value="Genomic_DNA"/>
</dbReference>
<dbReference type="Proteomes" id="UP000799437">
    <property type="component" value="Unassembled WGS sequence"/>
</dbReference>
<dbReference type="GO" id="GO:0001228">
    <property type="term" value="F:DNA-binding transcription activator activity, RNA polymerase II-specific"/>
    <property type="evidence" value="ECO:0007669"/>
    <property type="project" value="TreeGrafter"/>
</dbReference>
<feature type="domain" description="Zn(2)-C6 fungal-type" evidence="3">
    <location>
        <begin position="92"/>
        <end position="122"/>
    </location>
</feature>
<dbReference type="SUPFAM" id="SSF57701">
    <property type="entry name" value="Zn2/Cys6 DNA-binding domain"/>
    <property type="match status" value="1"/>
</dbReference>
<protein>
    <recommendedName>
        <fullName evidence="3">Zn(2)-C6 fungal-type domain-containing protein</fullName>
    </recommendedName>
</protein>
<dbReference type="PROSITE" id="PS50048">
    <property type="entry name" value="ZN2_CY6_FUNGAL_2"/>
    <property type="match status" value="1"/>
</dbReference>
<dbReference type="PANTHER" id="PTHR47784:SF7">
    <property type="entry name" value="ZN(II)2CYS6 TRANSCRIPTION FACTOR (EUROFUNG)"/>
    <property type="match status" value="1"/>
</dbReference>
<dbReference type="Gene3D" id="4.10.240.10">
    <property type="entry name" value="Zn(2)-C6 fungal-type DNA-binding domain"/>
    <property type="match status" value="1"/>
</dbReference>
<dbReference type="CDD" id="cd00067">
    <property type="entry name" value="GAL4"/>
    <property type="match status" value="1"/>
</dbReference>
<dbReference type="GO" id="GO:0008270">
    <property type="term" value="F:zinc ion binding"/>
    <property type="evidence" value="ECO:0007669"/>
    <property type="project" value="InterPro"/>
</dbReference>
<feature type="region of interest" description="Disordered" evidence="2">
    <location>
        <begin position="27"/>
        <end position="90"/>
    </location>
</feature>
<dbReference type="SMART" id="SM00066">
    <property type="entry name" value="GAL4"/>
    <property type="match status" value="1"/>
</dbReference>
<dbReference type="PANTHER" id="PTHR47784">
    <property type="entry name" value="STEROL UPTAKE CONTROL PROTEIN 2"/>
    <property type="match status" value="1"/>
</dbReference>
<evidence type="ECO:0000313" key="5">
    <source>
        <dbReference type="Proteomes" id="UP000799437"/>
    </source>
</evidence>
<dbReference type="AlphaFoldDB" id="A0A6A6W9B5"/>